<evidence type="ECO:0000313" key="7">
    <source>
        <dbReference type="Proteomes" id="UP000006903"/>
    </source>
</evidence>
<sequence length="335" mass="36387">MGHALIPVITVLSLLVSQGLPFFSLQTTSGVYVVTVFPSLVSDIKLLLCDGDVVDYIIPPGVDPHEYQLSISDYQKLKMASIIVSTGHTGAEVEIEELVKKGELNATLINILEIPGIRITINPSSGQANLHMPIYDPLNYILFVGNLTSTLAKANPLKADCYRDKALKLVNSLISLVNKMIGKYRDVSTIIDLPEIQYAVEWMGFKVVKSLVPEHEVQPSPQDIASVESFMKSGSTPLVFITSPAASSEGNALIELSKKYNITIIEVPSPLVNGSIPDKLYYISSQVSGVNIKEAGEPSTRLEGPSHLASDPLSIILYVVIGVIIGLALSRWVYR</sequence>
<dbReference type="SUPFAM" id="SSF53807">
    <property type="entry name" value="Helical backbone' metal receptor"/>
    <property type="match status" value="1"/>
</dbReference>
<evidence type="ECO:0000313" key="6">
    <source>
        <dbReference type="EMBL" id="ACL10698.1"/>
    </source>
</evidence>
<dbReference type="STRING" id="490899.DKAM_0372"/>
<accession>B8D3L7</accession>
<evidence type="ECO:0000256" key="2">
    <source>
        <dbReference type="ARBA" id="ARBA00022448"/>
    </source>
</evidence>
<dbReference type="InterPro" id="IPR050492">
    <property type="entry name" value="Bact_metal-bind_prot9"/>
</dbReference>
<dbReference type="eggNOG" id="arCOG01005">
    <property type="taxonomic scope" value="Archaea"/>
</dbReference>
<evidence type="ECO:0000256" key="3">
    <source>
        <dbReference type="ARBA" id="ARBA00022723"/>
    </source>
</evidence>
<dbReference type="EMBL" id="CP001140">
    <property type="protein sequence ID" value="ACL10698.1"/>
    <property type="molecule type" value="Genomic_DNA"/>
</dbReference>
<organism evidence="6 7">
    <name type="scientific">Desulfurococcus amylolyticus (strain DSM 18924 / JCM 16383 / VKM B-2413 / 1221n)</name>
    <name type="common">Desulfurococcus kamchatkensis</name>
    <dbReference type="NCBI Taxonomy" id="490899"/>
    <lineage>
        <taxon>Archaea</taxon>
        <taxon>Thermoproteota</taxon>
        <taxon>Thermoprotei</taxon>
        <taxon>Desulfurococcales</taxon>
        <taxon>Desulfurococcaceae</taxon>
        <taxon>Desulfurococcus</taxon>
    </lineage>
</organism>
<dbReference type="PANTHER" id="PTHR42953:SF1">
    <property type="entry name" value="METAL-BINDING PROTEIN HI_0362-RELATED"/>
    <property type="match status" value="1"/>
</dbReference>
<dbReference type="Pfam" id="PF01297">
    <property type="entry name" value="ZnuA"/>
    <property type="match status" value="1"/>
</dbReference>
<feature type="transmembrane region" description="Helical" evidence="5">
    <location>
        <begin position="315"/>
        <end position="334"/>
    </location>
</feature>
<keyword evidence="5" id="KW-0812">Transmembrane</keyword>
<evidence type="ECO:0000256" key="4">
    <source>
        <dbReference type="ARBA" id="ARBA00022729"/>
    </source>
</evidence>
<dbReference type="KEGG" id="dka:DKAM_0372"/>
<dbReference type="GO" id="GO:0046872">
    <property type="term" value="F:metal ion binding"/>
    <property type="evidence" value="ECO:0007669"/>
    <property type="project" value="UniProtKB-KW"/>
</dbReference>
<dbReference type="GO" id="GO:0030001">
    <property type="term" value="P:metal ion transport"/>
    <property type="evidence" value="ECO:0007669"/>
    <property type="project" value="InterPro"/>
</dbReference>
<keyword evidence="3" id="KW-0479">Metal-binding</keyword>
<dbReference type="InterPro" id="IPR006127">
    <property type="entry name" value="ZnuA-like"/>
</dbReference>
<dbReference type="Gene3D" id="3.40.50.1980">
    <property type="entry name" value="Nitrogenase molybdenum iron protein domain"/>
    <property type="match status" value="1"/>
</dbReference>
<dbReference type="GeneID" id="7170629"/>
<proteinExistence type="predicted"/>
<name>B8D3L7_DESA1</name>
<comment type="subcellular location">
    <subcellularLocation>
        <location evidence="1">Cell envelope</location>
    </subcellularLocation>
</comment>
<dbReference type="Proteomes" id="UP000006903">
    <property type="component" value="Chromosome"/>
</dbReference>
<reference evidence="6 7" key="1">
    <citation type="journal article" date="2009" name="J. Bacteriol.">
        <title>Complete genome sequence of the anaerobic, protein-degrading hyperthermophilic crenarchaeon Desulfurococcus kamchatkensis.</title>
        <authorList>
            <person name="Ravin N.V."/>
            <person name="Mardanov A.V."/>
            <person name="Beletsky A.V."/>
            <person name="Kublanov I.V."/>
            <person name="Kolganova T.V."/>
            <person name="Lebedinsky A.V."/>
            <person name="Chernyh N.A."/>
            <person name="Bonch-Osmolovskaya E.A."/>
            <person name="Skryabin K.G."/>
        </authorList>
    </citation>
    <scope>NUCLEOTIDE SEQUENCE [LARGE SCALE GENOMIC DNA]</scope>
    <source>
        <strain evidence="7">DSM 18924 / JCM 16383 / VKM B-2413 / 1221n</strain>
    </source>
</reference>
<keyword evidence="2" id="KW-0813">Transport</keyword>
<keyword evidence="4" id="KW-0732">Signal</keyword>
<protein>
    <submittedName>
        <fullName evidence="6">ABC transporter, substrate binding protein</fullName>
    </submittedName>
</protein>
<dbReference type="RefSeq" id="WP_012608040.1">
    <property type="nucleotide sequence ID" value="NC_011766.1"/>
</dbReference>
<dbReference type="AlphaFoldDB" id="B8D3L7"/>
<evidence type="ECO:0000256" key="5">
    <source>
        <dbReference type="SAM" id="Phobius"/>
    </source>
</evidence>
<evidence type="ECO:0000256" key="1">
    <source>
        <dbReference type="ARBA" id="ARBA00004196"/>
    </source>
</evidence>
<gene>
    <name evidence="6" type="ordered locus">DKAM_0372</name>
</gene>
<keyword evidence="5" id="KW-0472">Membrane</keyword>
<dbReference type="HOGENOM" id="CLU_067263_0_0_2"/>
<keyword evidence="5" id="KW-1133">Transmembrane helix</keyword>
<dbReference type="PANTHER" id="PTHR42953">
    <property type="entry name" value="HIGH-AFFINITY ZINC UPTAKE SYSTEM PROTEIN ZNUA-RELATED"/>
    <property type="match status" value="1"/>
</dbReference>